<gene>
    <name evidence="2" type="ORF">JOB18_041949</name>
</gene>
<proteinExistence type="predicted"/>
<reference evidence="2 3" key="1">
    <citation type="journal article" date="2021" name="Sci. Rep.">
        <title>Chromosome anchoring in Senegalese sole (Solea senegalensis) reveals sex-associated markers and genome rearrangements in flatfish.</title>
        <authorList>
            <person name="Guerrero-Cozar I."/>
            <person name="Gomez-Garrido J."/>
            <person name="Berbel C."/>
            <person name="Martinez-Blanch J.F."/>
            <person name="Alioto T."/>
            <person name="Claros M.G."/>
            <person name="Gagnaire P.A."/>
            <person name="Manchado M."/>
        </authorList>
    </citation>
    <scope>NUCLEOTIDE SEQUENCE [LARGE SCALE GENOMIC DNA]</scope>
    <source>
        <strain evidence="2">Sse05_10M</strain>
    </source>
</reference>
<dbReference type="AlphaFoldDB" id="A0AAV6RQ24"/>
<keyword evidence="3" id="KW-1185">Reference proteome</keyword>
<accession>A0AAV6RQ24</accession>
<feature type="compositionally biased region" description="Acidic residues" evidence="1">
    <location>
        <begin position="40"/>
        <end position="49"/>
    </location>
</feature>
<feature type="compositionally biased region" description="Basic and acidic residues" evidence="1">
    <location>
        <begin position="63"/>
        <end position="80"/>
    </location>
</feature>
<evidence type="ECO:0000313" key="2">
    <source>
        <dbReference type="EMBL" id="KAG7505891.1"/>
    </source>
</evidence>
<evidence type="ECO:0000313" key="3">
    <source>
        <dbReference type="Proteomes" id="UP000693946"/>
    </source>
</evidence>
<name>A0AAV6RQ24_SOLSE</name>
<evidence type="ECO:0000256" key="1">
    <source>
        <dbReference type="SAM" id="MobiDB-lite"/>
    </source>
</evidence>
<organism evidence="2 3">
    <name type="scientific">Solea senegalensis</name>
    <name type="common">Senegalese sole</name>
    <dbReference type="NCBI Taxonomy" id="28829"/>
    <lineage>
        <taxon>Eukaryota</taxon>
        <taxon>Metazoa</taxon>
        <taxon>Chordata</taxon>
        <taxon>Craniata</taxon>
        <taxon>Vertebrata</taxon>
        <taxon>Euteleostomi</taxon>
        <taxon>Actinopterygii</taxon>
        <taxon>Neopterygii</taxon>
        <taxon>Teleostei</taxon>
        <taxon>Neoteleostei</taxon>
        <taxon>Acanthomorphata</taxon>
        <taxon>Carangaria</taxon>
        <taxon>Pleuronectiformes</taxon>
        <taxon>Pleuronectoidei</taxon>
        <taxon>Soleidae</taxon>
        <taxon>Solea</taxon>
    </lineage>
</organism>
<dbReference type="EMBL" id="JAGKHQ010000011">
    <property type="protein sequence ID" value="KAG7505891.1"/>
    <property type="molecule type" value="Genomic_DNA"/>
</dbReference>
<sequence>MKGRIVPGRVCEVETHDITARGVGGGRGKTEIKTETSSLTDDEEDELEETAATVKIDPVNKPGESEQHGDMTDRESEIKS</sequence>
<protein>
    <submittedName>
        <fullName evidence="2">Uncharacterized protein</fullName>
    </submittedName>
</protein>
<comment type="caution">
    <text evidence="2">The sequence shown here is derived from an EMBL/GenBank/DDBJ whole genome shotgun (WGS) entry which is preliminary data.</text>
</comment>
<dbReference type="Proteomes" id="UP000693946">
    <property type="component" value="Linkage Group LG19"/>
</dbReference>
<feature type="region of interest" description="Disordered" evidence="1">
    <location>
        <begin position="21"/>
        <end position="80"/>
    </location>
</feature>